<evidence type="ECO:0000256" key="1">
    <source>
        <dbReference type="SAM" id="Phobius"/>
    </source>
</evidence>
<feature type="transmembrane region" description="Helical" evidence="1">
    <location>
        <begin position="122"/>
        <end position="142"/>
    </location>
</feature>
<keyword evidence="1" id="KW-1133">Transmembrane helix</keyword>
<evidence type="ECO:0000313" key="3">
    <source>
        <dbReference type="Proteomes" id="UP001597402"/>
    </source>
</evidence>
<keyword evidence="3" id="KW-1185">Reference proteome</keyword>
<accession>A0ABW4X9L7</accession>
<gene>
    <name evidence="2" type="ORF">ACFSHS_11095</name>
</gene>
<organism evidence="2 3">
    <name type="scientific">Blastococcus deserti</name>
    <dbReference type="NCBI Taxonomy" id="2259033"/>
    <lineage>
        <taxon>Bacteria</taxon>
        <taxon>Bacillati</taxon>
        <taxon>Actinomycetota</taxon>
        <taxon>Actinomycetes</taxon>
        <taxon>Geodermatophilales</taxon>
        <taxon>Geodermatophilaceae</taxon>
        <taxon>Blastococcus</taxon>
    </lineage>
</organism>
<reference evidence="3" key="1">
    <citation type="journal article" date="2019" name="Int. J. Syst. Evol. Microbiol.">
        <title>The Global Catalogue of Microorganisms (GCM) 10K type strain sequencing project: providing services to taxonomists for standard genome sequencing and annotation.</title>
        <authorList>
            <consortium name="The Broad Institute Genomics Platform"/>
            <consortium name="The Broad Institute Genome Sequencing Center for Infectious Disease"/>
            <person name="Wu L."/>
            <person name="Ma J."/>
        </authorList>
    </citation>
    <scope>NUCLEOTIDE SEQUENCE [LARGE SCALE GENOMIC DNA]</scope>
    <source>
        <strain evidence="3">JCM 3338</strain>
    </source>
</reference>
<evidence type="ECO:0000313" key="2">
    <source>
        <dbReference type="EMBL" id="MFD2092116.1"/>
    </source>
</evidence>
<keyword evidence="1" id="KW-0812">Transmembrane</keyword>
<protein>
    <submittedName>
        <fullName evidence="2">DUF1353 domain-containing protein</fullName>
    </submittedName>
</protein>
<keyword evidence="1" id="KW-0472">Membrane</keyword>
<name>A0ABW4X9L7_9ACTN</name>
<dbReference type="EMBL" id="JBHUHP010000010">
    <property type="protein sequence ID" value="MFD2092116.1"/>
    <property type="molecule type" value="Genomic_DNA"/>
</dbReference>
<feature type="transmembrane region" description="Helical" evidence="1">
    <location>
        <begin position="148"/>
        <end position="167"/>
    </location>
</feature>
<dbReference type="Pfam" id="PF07087">
    <property type="entry name" value="DUF1353"/>
    <property type="match status" value="1"/>
</dbReference>
<proteinExistence type="predicted"/>
<dbReference type="Proteomes" id="UP001597402">
    <property type="component" value="Unassembled WGS sequence"/>
</dbReference>
<sequence length="188" mass="20726">MPFEPGSLTVSRVDADTWALVDELVYRGRWERFVVPAGFRTDFASVPRVVTWLIPRFGAYTLAAILHDWLCTEGIRSGAVTSRQADGIFRRVMRESGVPVLRRWLMWAGVRWGALTDEERRAGWLFSAPGVLAISLLAAPLVVPPVLVILPGLMVYAVAEGVVALVVPPRQQLVLRTPGSRAVDGRPV</sequence>
<comment type="caution">
    <text evidence="2">The sequence shown here is derived from an EMBL/GenBank/DDBJ whole genome shotgun (WGS) entry which is preliminary data.</text>
</comment>
<dbReference type="RefSeq" id="WP_376875373.1">
    <property type="nucleotide sequence ID" value="NZ_JBHUHP010000010.1"/>
</dbReference>
<dbReference type="InterPro" id="IPR010767">
    <property type="entry name" value="Phage_CGC-2007_Cje0229"/>
</dbReference>